<dbReference type="Gene3D" id="3.40.605.10">
    <property type="entry name" value="Aldehyde Dehydrogenase, Chain A, domain 1"/>
    <property type="match status" value="1"/>
</dbReference>
<evidence type="ECO:0000256" key="1">
    <source>
        <dbReference type="ARBA" id="ARBA00023002"/>
    </source>
</evidence>
<organism evidence="3 4">
    <name type="scientific">Microbacterium sediminicola</name>
    <dbReference type="NCBI Taxonomy" id="415210"/>
    <lineage>
        <taxon>Bacteria</taxon>
        <taxon>Bacillati</taxon>
        <taxon>Actinomycetota</taxon>
        <taxon>Actinomycetes</taxon>
        <taxon>Micrococcales</taxon>
        <taxon>Microbacteriaceae</taxon>
        <taxon>Microbacterium</taxon>
    </lineage>
</organism>
<dbReference type="Proteomes" id="UP001501690">
    <property type="component" value="Unassembled WGS sequence"/>
</dbReference>
<keyword evidence="1" id="KW-0560">Oxidoreductase</keyword>
<proteinExistence type="predicted"/>
<evidence type="ECO:0000313" key="3">
    <source>
        <dbReference type="EMBL" id="GAA1704541.1"/>
    </source>
</evidence>
<dbReference type="InterPro" id="IPR016163">
    <property type="entry name" value="Ald_DH_C"/>
</dbReference>
<gene>
    <name evidence="3" type="ORF">GCM10009808_23100</name>
</gene>
<dbReference type="PANTHER" id="PTHR43353:SF5">
    <property type="entry name" value="SUCCINATE-SEMIALDEHYDE DEHYDROGENASE, MITOCHONDRIAL"/>
    <property type="match status" value="1"/>
</dbReference>
<evidence type="ECO:0000313" key="4">
    <source>
        <dbReference type="Proteomes" id="UP001501690"/>
    </source>
</evidence>
<dbReference type="InterPro" id="IPR016161">
    <property type="entry name" value="Ald_DH/histidinol_DH"/>
</dbReference>
<protein>
    <submittedName>
        <fullName evidence="3">NAD-dependent succinate-semialdehyde dehydrogenase</fullName>
    </submittedName>
</protein>
<reference evidence="3 4" key="1">
    <citation type="journal article" date="2019" name="Int. J. Syst. Evol. Microbiol.">
        <title>The Global Catalogue of Microorganisms (GCM) 10K type strain sequencing project: providing services to taxonomists for standard genome sequencing and annotation.</title>
        <authorList>
            <consortium name="The Broad Institute Genomics Platform"/>
            <consortium name="The Broad Institute Genome Sequencing Center for Infectious Disease"/>
            <person name="Wu L."/>
            <person name="Ma J."/>
        </authorList>
    </citation>
    <scope>NUCLEOTIDE SEQUENCE [LARGE SCALE GENOMIC DNA]</scope>
    <source>
        <strain evidence="3 4">JCM 15577</strain>
    </source>
</reference>
<dbReference type="EMBL" id="BAAAPL010000002">
    <property type="protein sequence ID" value="GAA1704541.1"/>
    <property type="molecule type" value="Genomic_DNA"/>
</dbReference>
<evidence type="ECO:0000259" key="2">
    <source>
        <dbReference type="Pfam" id="PF00171"/>
    </source>
</evidence>
<accession>A0ABN2IG91</accession>
<dbReference type="InterPro" id="IPR015590">
    <property type="entry name" value="Aldehyde_DH_dom"/>
</dbReference>
<comment type="caution">
    <text evidence="3">The sequence shown here is derived from an EMBL/GenBank/DDBJ whole genome shotgun (WGS) entry which is preliminary data.</text>
</comment>
<feature type="domain" description="Aldehyde dehydrogenase" evidence="2">
    <location>
        <begin position="28"/>
        <end position="485"/>
    </location>
</feature>
<dbReference type="Pfam" id="PF00171">
    <property type="entry name" value="Aldedh"/>
    <property type="match status" value="1"/>
</dbReference>
<sequence length="491" mass="51814">MTITSPTLSEAADTYAKARLGLYIDGAWRDGAAGRSFDIINPATEEVLGQVARAEESDIAEALAAAERAFPAWRDTSAFERARILNKTVALLRERAPEIGRLMAIEQGKPLKDAVMEVVRVSGTLEWCAQETRRLYGRIIPTDVDTSLTVRYEPVGVVGAIVPWNFPAGSPMRKMSAAIAAGCSLVIKASQEVPATVCALAQAFHDAGLPAGVLNLVFGRGAETAHQLIDAPQTRLIAFTGSVPVGKELAARAGGLMKPTIMELGGHAPVIVCADADPILAARRASAAKWANAGQVCTSPSRFFVHESIVEEFTAEMVRQAEALTIGDPLETGVTMGPLINAKRVESISHLVDDAVAHGATVAYGGERIGESGYYYAPTILTNVPMDAEVMFEEPFGPIAPITSFTDLDEAIAAANDLPFGLAAYGFTESAATADKLVRGFEAGILSINHCGGSVTEAPSGGVKESGIGRESGPEGVQAYLITKRISHKLR</sequence>
<dbReference type="InterPro" id="IPR050740">
    <property type="entry name" value="Aldehyde_DH_Superfamily"/>
</dbReference>
<dbReference type="CDD" id="cd07103">
    <property type="entry name" value="ALDH_F5_SSADH_GabD"/>
    <property type="match status" value="1"/>
</dbReference>
<dbReference type="PANTHER" id="PTHR43353">
    <property type="entry name" value="SUCCINATE-SEMIALDEHYDE DEHYDROGENASE, MITOCHONDRIAL"/>
    <property type="match status" value="1"/>
</dbReference>
<dbReference type="Gene3D" id="3.40.309.10">
    <property type="entry name" value="Aldehyde Dehydrogenase, Chain A, domain 2"/>
    <property type="match status" value="1"/>
</dbReference>
<dbReference type="SUPFAM" id="SSF53720">
    <property type="entry name" value="ALDH-like"/>
    <property type="match status" value="1"/>
</dbReference>
<name>A0ABN2IG91_9MICO</name>
<dbReference type="InterPro" id="IPR016162">
    <property type="entry name" value="Ald_DH_N"/>
</dbReference>
<keyword evidence="4" id="KW-1185">Reference proteome</keyword>
<dbReference type="RefSeq" id="WP_344072746.1">
    <property type="nucleotide sequence ID" value="NZ_BAAAPL010000002.1"/>
</dbReference>